<dbReference type="PANTHER" id="PTHR24148">
    <property type="entry name" value="ANKYRIN REPEAT DOMAIN-CONTAINING PROTEIN 39 HOMOLOG-RELATED"/>
    <property type="match status" value="1"/>
</dbReference>
<dbReference type="AlphaFoldDB" id="A0A6A5UII7"/>
<feature type="domain" description="Heterokaryon incompatibility" evidence="1">
    <location>
        <begin position="207"/>
        <end position="370"/>
    </location>
</feature>
<dbReference type="PANTHER" id="PTHR24148:SF64">
    <property type="entry name" value="HETEROKARYON INCOMPATIBILITY DOMAIN-CONTAINING PROTEIN"/>
    <property type="match status" value="1"/>
</dbReference>
<accession>A0A6A5UII7</accession>
<dbReference type="InterPro" id="IPR052895">
    <property type="entry name" value="HetReg/Transcr_Mod"/>
</dbReference>
<evidence type="ECO:0000259" key="1">
    <source>
        <dbReference type="Pfam" id="PF06985"/>
    </source>
</evidence>
<dbReference type="Proteomes" id="UP000800035">
    <property type="component" value="Unassembled WGS sequence"/>
</dbReference>
<evidence type="ECO:0000313" key="2">
    <source>
        <dbReference type="EMBL" id="KAF1960877.1"/>
    </source>
</evidence>
<dbReference type="Pfam" id="PF06985">
    <property type="entry name" value="HET"/>
    <property type="match status" value="1"/>
</dbReference>
<evidence type="ECO:0000313" key="3">
    <source>
        <dbReference type="Proteomes" id="UP000800035"/>
    </source>
</evidence>
<reference evidence="2" key="1">
    <citation type="journal article" date="2020" name="Stud. Mycol.">
        <title>101 Dothideomycetes genomes: a test case for predicting lifestyles and emergence of pathogens.</title>
        <authorList>
            <person name="Haridas S."/>
            <person name="Albert R."/>
            <person name="Binder M."/>
            <person name="Bloem J."/>
            <person name="Labutti K."/>
            <person name="Salamov A."/>
            <person name="Andreopoulos B."/>
            <person name="Baker S."/>
            <person name="Barry K."/>
            <person name="Bills G."/>
            <person name="Bluhm B."/>
            <person name="Cannon C."/>
            <person name="Castanera R."/>
            <person name="Culley D."/>
            <person name="Daum C."/>
            <person name="Ezra D."/>
            <person name="Gonzalez J."/>
            <person name="Henrissat B."/>
            <person name="Kuo A."/>
            <person name="Liang C."/>
            <person name="Lipzen A."/>
            <person name="Lutzoni F."/>
            <person name="Magnuson J."/>
            <person name="Mondo S."/>
            <person name="Nolan M."/>
            <person name="Ohm R."/>
            <person name="Pangilinan J."/>
            <person name="Park H.-J."/>
            <person name="Ramirez L."/>
            <person name="Alfaro M."/>
            <person name="Sun H."/>
            <person name="Tritt A."/>
            <person name="Yoshinaga Y."/>
            <person name="Zwiers L.-H."/>
            <person name="Turgeon B."/>
            <person name="Goodwin S."/>
            <person name="Spatafora J."/>
            <person name="Crous P."/>
            <person name="Grigoriev I."/>
        </authorList>
    </citation>
    <scope>NUCLEOTIDE SEQUENCE</scope>
    <source>
        <strain evidence="2">CBS 675.92</strain>
    </source>
</reference>
<proteinExistence type="predicted"/>
<dbReference type="InterPro" id="IPR010730">
    <property type="entry name" value="HET"/>
</dbReference>
<organism evidence="2 3">
    <name type="scientific">Byssothecium circinans</name>
    <dbReference type="NCBI Taxonomy" id="147558"/>
    <lineage>
        <taxon>Eukaryota</taxon>
        <taxon>Fungi</taxon>
        <taxon>Dikarya</taxon>
        <taxon>Ascomycota</taxon>
        <taxon>Pezizomycotina</taxon>
        <taxon>Dothideomycetes</taxon>
        <taxon>Pleosporomycetidae</taxon>
        <taxon>Pleosporales</taxon>
        <taxon>Massarineae</taxon>
        <taxon>Massarinaceae</taxon>
        <taxon>Byssothecium</taxon>
    </lineage>
</organism>
<gene>
    <name evidence="2" type="ORF">CC80DRAFT_580741</name>
</gene>
<sequence>MGPEEIDWAGHVAERFGDRGLQLRTSPARASISAIYTILSSLDIDRREYSSFRALEIILSSSDGTTGSHHHDLVNIPDTSRYIRPLARYNYHTVRKVLSSKREFETFKERVNVIATSLQMARMGAATIGKSMAAETIPKASLEQSDFAKSLLSRAMFANPLYPSSSLYTPLPDNSWFRLVILVPGEFEDDIVCHLVPIRKDHAQHMYEALSYTWSCRRLNNTREEESITCNGHLITVGANLGLALRWLRSTSEPRIIWADQLSINQNDKREQSEQVQAMSSVYTQAKDTIIWLGNDEDNNAREAFKAVCRLVNSWDAAEHATYQTWNDNTKTYDHQNPGGRFSEGDESAWRDIGVMYGSTWFERRWVIQEAALSKSATVYWGRAKVPWRHVGLAAAILRT</sequence>
<name>A0A6A5UII7_9PLEO</name>
<dbReference type="OrthoDB" id="3553147at2759"/>
<protein>
    <recommendedName>
        <fullName evidence="1">Heterokaryon incompatibility domain-containing protein</fullName>
    </recommendedName>
</protein>
<dbReference type="EMBL" id="ML976982">
    <property type="protein sequence ID" value="KAF1960877.1"/>
    <property type="molecule type" value="Genomic_DNA"/>
</dbReference>
<keyword evidence="3" id="KW-1185">Reference proteome</keyword>